<keyword evidence="3" id="KW-1185">Reference proteome</keyword>
<organism evidence="2 3">
    <name type="scientific">Halteria grandinella</name>
    <dbReference type="NCBI Taxonomy" id="5974"/>
    <lineage>
        <taxon>Eukaryota</taxon>
        <taxon>Sar</taxon>
        <taxon>Alveolata</taxon>
        <taxon>Ciliophora</taxon>
        <taxon>Intramacronucleata</taxon>
        <taxon>Spirotrichea</taxon>
        <taxon>Stichotrichia</taxon>
        <taxon>Sporadotrichida</taxon>
        <taxon>Halteriidae</taxon>
        <taxon>Halteria</taxon>
    </lineage>
</organism>
<dbReference type="OrthoDB" id="296454at2759"/>
<evidence type="ECO:0000256" key="1">
    <source>
        <dbReference type="SAM" id="MobiDB-lite"/>
    </source>
</evidence>
<protein>
    <submittedName>
        <fullName evidence="2">Uncharacterized protein</fullName>
    </submittedName>
</protein>
<dbReference type="AlphaFoldDB" id="A0A8J8P879"/>
<reference evidence="2" key="1">
    <citation type="submission" date="2019-06" db="EMBL/GenBank/DDBJ databases">
        <authorList>
            <person name="Zheng W."/>
        </authorList>
    </citation>
    <scope>NUCLEOTIDE SEQUENCE</scope>
    <source>
        <strain evidence="2">QDHG01</strain>
    </source>
</reference>
<evidence type="ECO:0000313" key="3">
    <source>
        <dbReference type="Proteomes" id="UP000785679"/>
    </source>
</evidence>
<proteinExistence type="predicted"/>
<dbReference type="Proteomes" id="UP000785679">
    <property type="component" value="Unassembled WGS sequence"/>
</dbReference>
<evidence type="ECO:0000313" key="2">
    <source>
        <dbReference type="EMBL" id="TNV87311.1"/>
    </source>
</evidence>
<comment type="caution">
    <text evidence="2">The sequence shown here is derived from an EMBL/GenBank/DDBJ whole genome shotgun (WGS) entry which is preliminary data.</text>
</comment>
<gene>
    <name evidence="2" type="ORF">FGO68_gene2306</name>
</gene>
<name>A0A8J8P879_HALGN</name>
<feature type="region of interest" description="Disordered" evidence="1">
    <location>
        <begin position="331"/>
        <end position="354"/>
    </location>
</feature>
<dbReference type="EMBL" id="RRYP01000507">
    <property type="protein sequence ID" value="TNV87311.1"/>
    <property type="molecule type" value="Genomic_DNA"/>
</dbReference>
<accession>A0A8J8P879</accession>
<sequence length="1098" mass="127770">MRLVPELSRLSCVRIYERAFSQPRITSEGLPILRYGLHQLFMGVTEGHEFCCQQNMMIIRQTINNLNLNLFKKSQMDSKSQFHSDLGGGDRRVINVFAPGNLNTSSRFDEHYDSRISHEASMEHYSSRLPYGGSNAAGAGAELRESIGHLKRSDTDTHLKPGIIGAGGQSVTFATSNNASRGGATNHPLQYKNPHEYLERIEENKTPSQRAKSKQSMQAVAAVASKGLTGSRHSNNMNDISNLTINSNKLDESVKAPGRPPQRVKGLTQYLVDLHYKKYGVYTKTGLFEFWKEHVSVIYRQIRNNTLQKGAVEEPMFDRKLSFKGGDSFNKKSFNTKTKPKKSRSSSPLKKNEDLTPYEENVNFESIQQIDYSRLFEMDVAYTIQRDLDDENDEAKKIRFIKEQESKQAYEKRVRDNELGIIKEAIDAYYTEVKELLMAPDADLDKQDEKFKKWHHSTADWLLTTKQQASKLDSTLHDSLKKTGQENKEPNKQQQKSSEDIAKDLAAAQNKEKLITAQIKDESVLLLNLLTMLRDQKVYTNDPQQILRAYQGCTDKQRHGIIFVSDDKAHKVIRDFFKAERVFKRIQIVYFAKIQKEKKYKHLSLFGFYKQLSKHQRHLLLIEWPLVDSAQLVVARIDEENPQKQFEWLEKGLIHDKDLETGISVEEMCVRFETFVKLKEYFAHQKSHKLETETMVKERAKLLEQVFGKQKKEKIDKELKEMKTEDRLKILAKPKDKWKRLRILMDLKRKFKHDMVLEKMIKEELKSNKVFRFPEEYDLYDEGEDKLCKHMAEKGIQVKELSAGRSLREAFKQLDDKDLYYLKQEVNKKRMQEGRMQKFLIAEALKYLDQKKRRLHGQEATVRMFVSDVYHKLVKDYKEIAEERFPHVTYGTKKNSETYKKSFPSTFKNYFFHLVKSHFKQQKGIKRIKNPAPTFILSAGRRCIYHEQIACPEGCPHATFNKKVTLKHTTVRKVMKEPPTFRSRVWRRNDFKKALQNVLMTNEENENCTFEPEAGSMSKTIDLALRANPNLRKDGLLDEPDPEAYVKKLGQNFEKSHPEVFKAGVLKRAQLMYKEGKFDDALKRLYDGFNVDSIQADC</sequence>